<protein>
    <submittedName>
        <fullName evidence="1">Uncharacterized protein</fullName>
    </submittedName>
</protein>
<proteinExistence type="predicted"/>
<gene>
    <name evidence="1" type="ORF">J2Z28_000391</name>
</gene>
<evidence type="ECO:0000313" key="2">
    <source>
        <dbReference type="Proteomes" id="UP000810207"/>
    </source>
</evidence>
<evidence type="ECO:0000313" key="1">
    <source>
        <dbReference type="EMBL" id="MBP2243786.1"/>
    </source>
</evidence>
<dbReference type="EMBL" id="JAGIKV010000001">
    <property type="protein sequence ID" value="MBP2243786.1"/>
    <property type="molecule type" value="Genomic_DNA"/>
</dbReference>
<keyword evidence="2" id="KW-1185">Reference proteome</keyword>
<dbReference type="RefSeq" id="WP_211080955.1">
    <property type="nucleotide sequence ID" value="NZ_CBCSLC010000013.1"/>
</dbReference>
<dbReference type="Proteomes" id="UP000810207">
    <property type="component" value="Unassembled WGS sequence"/>
</dbReference>
<comment type="caution">
    <text evidence="1">The sequence shown here is derived from an EMBL/GenBank/DDBJ whole genome shotgun (WGS) entry which is preliminary data.</text>
</comment>
<accession>A0ABS4RLP9</accession>
<organism evidence="1 2">
    <name type="scientific">Paenibacillus xylanexedens</name>
    <dbReference type="NCBI Taxonomy" id="528191"/>
    <lineage>
        <taxon>Bacteria</taxon>
        <taxon>Bacillati</taxon>
        <taxon>Bacillota</taxon>
        <taxon>Bacilli</taxon>
        <taxon>Bacillales</taxon>
        <taxon>Paenibacillaceae</taxon>
        <taxon>Paenibacillus</taxon>
    </lineage>
</organism>
<name>A0ABS4RLP9_PAEXY</name>
<reference evidence="1 2" key="1">
    <citation type="submission" date="2021-03" db="EMBL/GenBank/DDBJ databases">
        <title>Genomic Encyclopedia of Type Strains, Phase IV (KMG-IV): sequencing the most valuable type-strain genomes for metagenomic binning, comparative biology and taxonomic classification.</title>
        <authorList>
            <person name="Goeker M."/>
        </authorList>
    </citation>
    <scope>NUCLEOTIDE SEQUENCE [LARGE SCALE GENOMIC DNA]</scope>
    <source>
        <strain evidence="1 2">DSM 21292</strain>
    </source>
</reference>
<sequence>MKKMVFTMNEENIFEVLGVTNSEGLNKLREKLSPHDVSLTDFISTIDKMITI</sequence>